<feature type="compositionally biased region" description="Polar residues" evidence="6">
    <location>
        <begin position="357"/>
        <end position="368"/>
    </location>
</feature>
<dbReference type="SUPFAM" id="SSF57716">
    <property type="entry name" value="Glucocorticoid receptor-like (DNA-binding domain)"/>
    <property type="match status" value="1"/>
</dbReference>
<feature type="compositionally biased region" description="Basic and acidic residues" evidence="6">
    <location>
        <begin position="331"/>
        <end position="342"/>
    </location>
</feature>
<keyword evidence="1" id="KW-0479">Metal-binding</keyword>
<evidence type="ECO:0000256" key="3">
    <source>
        <dbReference type="ARBA" id="ARBA00022833"/>
    </source>
</evidence>
<keyword evidence="4 5" id="KW-0238">DNA-binding</keyword>
<keyword evidence="9" id="KW-1185">Reference proteome</keyword>
<comment type="caution">
    <text evidence="8">The sequence shown here is derived from an EMBL/GenBank/DDBJ whole genome shotgun (WGS) entry which is preliminary data.</text>
</comment>
<keyword evidence="2 5" id="KW-0863">Zinc-finger</keyword>
<dbReference type="GO" id="GO:0003677">
    <property type="term" value="F:DNA binding"/>
    <property type="evidence" value="ECO:0007669"/>
    <property type="project" value="UniProtKB-UniRule"/>
</dbReference>
<feature type="domain" description="THAP-type" evidence="7">
    <location>
        <begin position="1"/>
        <end position="88"/>
    </location>
</feature>
<dbReference type="GO" id="GO:0008270">
    <property type="term" value="F:zinc ion binding"/>
    <property type="evidence" value="ECO:0007669"/>
    <property type="project" value="UniProtKB-KW"/>
</dbReference>
<sequence>MFEKKCIVPSCTNVSKTHPKKIFLSVPKEKKRRLEWFEKIGVKFPLNSHSLYCCEDHFDLSTDAENWMYFKIIGTNLKLKRVVVPHRNLTAANATSQSQLTDSAKKKKLELRNSIDKKMNKVARDLFPSIVEKVEPEDVSFPVWAIPAVYIYHPQQTEMFLQTTTNSETHIQENHNDHQQFGLGSPINQNKILPNLVAESYNKNQDKQIQDSLNDSRYVCAKYMKPYKCKKCPRFQTNFLQELKLHYHRGHNNKTHVQRERSLNDPCDQEHLKALLNDHARGSETWFENIEVLIQHVDDEIEEFNSNDPQAVNFVKVIVIDPSDVSIMNKNKDYAQPRDSGIRKRCRPRILKPPPSKSRTINHQVKLK</sequence>
<dbReference type="Pfam" id="PF05485">
    <property type="entry name" value="THAP"/>
    <property type="match status" value="1"/>
</dbReference>
<dbReference type="PROSITE" id="PS50950">
    <property type="entry name" value="ZF_THAP"/>
    <property type="match status" value="1"/>
</dbReference>
<organism evidence="8 9">
    <name type="scientific">Zophobas morio</name>
    <dbReference type="NCBI Taxonomy" id="2755281"/>
    <lineage>
        <taxon>Eukaryota</taxon>
        <taxon>Metazoa</taxon>
        <taxon>Ecdysozoa</taxon>
        <taxon>Arthropoda</taxon>
        <taxon>Hexapoda</taxon>
        <taxon>Insecta</taxon>
        <taxon>Pterygota</taxon>
        <taxon>Neoptera</taxon>
        <taxon>Endopterygota</taxon>
        <taxon>Coleoptera</taxon>
        <taxon>Polyphaga</taxon>
        <taxon>Cucujiformia</taxon>
        <taxon>Tenebrionidae</taxon>
        <taxon>Zophobas</taxon>
    </lineage>
</organism>
<evidence type="ECO:0000313" key="8">
    <source>
        <dbReference type="EMBL" id="KAJ3640812.1"/>
    </source>
</evidence>
<keyword evidence="3" id="KW-0862">Zinc</keyword>
<evidence type="ECO:0000256" key="5">
    <source>
        <dbReference type="PROSITE-ProRule" id="PRU00309"/>
    </source>
</evidence>
<gene>
    <name evidence="8" type="ORF">Zmor_027351</name>
</gene>
<protein>
    <recommendedName>
        <fullName evidence="7">THAP-type domain-containing protein</fullName>
    </recommendedName>
</protein>
<evidence type="ECO:0000256" key="1">
    <source>
        <dbReference type="ARBA" id="ARBA00022723"/>
    </source>
</evidence>
<evidence type="ECO:0000256" key="6">
    <source>
        <dbReference type="SAM" id="MobiDB-lite"/>
    </source>
</evidence>
<proteinExistence type="predicted"/>
<dbReference type="Proteomes" id="UP001168821">
    <property type="component" value="Unassembled WGS sequence"/>
</dbReference>
<name>A0AA38HQF0_9CUCU</name>
<accession>A0AA38HQF0</accession>
<dbReference type="EMBL" id="JALNTZ010000009">
    <property type="protein sequence ID" value="KAJ3640812.1"/>
    <property type="molecule type" value="Genomic_DNA"/>
</dbReference>
<dbReference type="SMART" id="SM00980">
    <property type="entry name" value="THAP"/>
    <property type="match status" value="1"/>
</dbReference>
<evidence type="ECO:0000259" key="7">
    <source>
        <dbReference type="PROSITE" id="PS50950"/>
    </source>
</evidence>
<feature type="region of interest" description="Disordered" evidence="6">
    <location>
        <begin position="331"/>
        <end position="368"/>
    </location>
</feature>
<reference evidence="8" key="1">
    <citation type="journal article" date="2023" name="G3 (Bethesda)">
        <title>Whole genome assemblies of Zophobas morio and Tenebrio molitor.</title>
        <authorList>
            <person name="Kaur S."/>
            <person name="Stinson S.A."/>
            <person name="diCenzo G.C."/>
        </authorList>
    </citation>
    <scope>NUCLEOTIDE SEQUENCE</scope>
    <source>
        <strain evidence="8">QUZm001</strain>
    </source>
</reference>
<evidence type="ECO:0000256" key="2">
    <source>
        <dbReference type="ARBA" id="ARBA00022771"/>
    </source>
</evidence>
<dbReference type="AlphaFoldDB" id="A0AA38HQF0"/>
<dbReference type="InterPro" id="IPR006612">
    <property type="entry name" value="THAP_Znf"/>
</dbReference>
<evidence type="ECO:0000313" key="9">
    <source>
        <dbReference type="Proteomes" id="UP001168821"/>
    </source>
</evidence>
<evidence type="ECO:0000256" key="4">
    <source>
        <dbReference type="ARBA" id="ARBA00023125"/>
    </source>
</evidence>